<name>A0A921LR52_9ACTN</name>
<dbReference type="EMBL" id="JAUEIR010000013">
    <property type="protein sequence ID" value="MDN0070330.1"/>
    <property type="molecule type" value="Genomic_DNA"/>
</dbReference>
<dbReference type="RefSeq" id="WP_066828588.1">
    <property type="nucleotide sequence ID" value="NZ_CABKVW010000001.1"/>
</dbReference>
<evidence type="ECO:0000259" key="1">
    <source>
        <dbReference type="Pfam" id="PF01261"/>
    </source>
</evidence>
<evidence type="ECO:0000313" key="3">
    <source>
        <dbReference type="EMBL" id="MDN0070330.1"/>
    </source>
</evidence>
<dbReference type="GO" id="GO:0016853">
    <property type="term" value="F:isomerase activity"/>
    <property type="evidence" value="ECO:0007669"/>
    <property type="project" value="UniProtKB-KW"/>
</dbReference>
<reference evidence="2" key="1">
    <citation type="journal article" date="2021" name="PeerJ">
        <title>Extensive microbial diversity within the chicken gut microbiome revealed by metagenomics and culture.</title>
        <authorList>
            <person name="Gilroy R."/>
            <person name="Ravi A."/>
            <person name="Getino M."/>
            <person name="Pursley I."/>
            <person name="Horton D.L."/>
            <person name="Alikhan N.F."/>
            <person name="Baker D."/>
            <person name="Gharbi K."/>
            <person name="Hall N."/>
            <person name="Watson M."/>
            <person name="Adriaenssens E.M."/>
            <person name="Foster-Nyarko E."/>
            <person name="Jarju S."/>
            <person name="Secka A."/>
            <person name="Antonio M."/>
            <person name="Oren A."/>
            <person name="Chaudhuri R.R."/>
            <person name="La Ragione R."/>
            <person name="Hildebrand F."/>
            <person name="Pallen M.J."/>
        </authorList>
    </citation>
    <scope>NUCLEOTIDE SEQUENCE</scope>
    <source>
        <strain evidence="2">ChiGjej2B2-7701</strain>
    </source>
</reference>
<dbReference type="Gene3D" id="3.20.20.150">
    <property type="entry name" value="Divalent-metal-dependent TIM barrel enzymes"/>
    <property type="match status" value="1"/>
</dbReference>
<organism evidence="2 4">
    <name type="scientific">Collinsella ihumii</name>
    <dbReference type="NCBI Taxonomy" id="1720204"/>
    <lineage>
        <taxon>Bacteria</taxon>
        <taxon>Bacillati</taxon>
        <taxon>Actinomycetota</taxon>
        <taxon>Coriobacteriia</taxon>
        <taxon>Coriobacteriales</taxon>
        <taxon>Coriobacteriaceae</taxon>
        <taxon>Collinsella</taxon>
    </lineage>
</organism>
<dbReference type="InterPro" id="IPR050312">
    <property type="entry name" value="IolE/XylAMocC-like"/>
</dbReference>
<comment type="caution">
    <text evidence="2">The sequence shown here is derived from an EMBL/GenBank/DDBJ whole genome shotgun (WGS) entry which is preliminary data.</text>
</comment>
<dbReference type="SUPFAM" id="SSF51658">
    <property type="entry name" value="Xylose isomerase-like"/>
    <property type="match status" value="1"/>
</dbReference>
<accession>A0A921LR52</accession>
<dbReference type="Proteomes" id="UP001168505">
    <property type="component" value="Unassembled WGS sequence"/>
</dbReference>
<dbReference type="InterPro" id="IPR036237">
    <property type="entry name" value="Xyl_isomerase-like_sf"/>
</dbReference>
<dbReference type="EMBL" id="DYVF01000031">
    <property type="protein sequence ID" value="HJG30609.1"/>
    <property type="molecule type" value="Genomic_DNA"/>
</dbReference>
<reference evidence="3" key="3">
    <citation type="submission" date="2023-06" db="EMBL/GenBank/DDBJ databases">
        <authorList>
            <person name="Zeman M."/>
            <person name="Kubasova T."/>
            <person name="Jahodarova E."/>
            <person name="Nykrynova M."/>
            <person name="Rychlik I."/>
        </authorList>
    </citation>
    <scope>NUCLEOTIDE SEQUENCE</scope>
    <source>
        <strain evidence="3">15_COKtk</strain>
    </source>
</reference>
<reference evidence="3" key="4">
    <citation type="submission" date="2023-08" db="EMBL/GenBank/DDBJ databases">
        <title>Identification and characterization of horizontal gene transfer across gut microbiota members of farm animals based on homology search.</title>
        <authorList>
            <person name="Schwarzerova J."/>
            <person name="Nykrynova M."/>
            <person name="Jureckova K."/>
            <person name="Cejkova D."/>
            <person name="Rychlik I."/>
        </authorList>
    </citation>
    <scope>NUCLEOTIDE SEQUENCE</scope>
    <source>
        <strain evidence="3">15_COKtk</strain>
    </source>
</reference>
<protein>
    <submittedName>
        <fullName evidence="2 3">Sugar phosphate isomerase/epimerase</fullName>
    </submittedName>
</protein>
<dbReference type="InterPro" id="IPR013022">
    <property type="entry name" value="Xyl_isomerase-like_TIM-brl"/>
</dbReference>
<dbReference type="Proteomes" id="UP000746751">
    <property type="component" value="Unassembled WGS sequence"/>
</dbReference>
<proteinExistence type="predicted"/>
<dbReference type="AlphaFoldDB" id="A0A921LR52"/>
<dbReference type="PANTHER" id="PTHR12110">
    <property type="entry name" value="HYDROXYPYRUVATE ISOMERASE"/>
    <property type="match status" value="1"/>
</dbReference>
<dbReference type="Pfam" id="PF01261">
    <property type="entry name" value="AP_endonuc_2"/>
    <property type="match status" value="1"/>
</dbReference>
<reference evidence="2" key="2">
    <citation type="submission" date="2021-09" db="EMBL/GenBank/DDBJ databases">
        <authorList>
            <person name="Gilroy R."/>
        </authorList>
    </citation>
    <scope>NUCLEOTIDE SEQUENCE</scope>
    <source>
        <strain evidence="2">ChiGjej2B2-7701</strain>
    </source>
</reference>
<keyword evidence="2" id="KW-0413">Isomerase</keyword>
<evidence type="ECO:0000313" key="2">
    <source>
        <dbReference type="EMBL" id="HJG30609.1"/>
    </source>
</evidence>
<feature type="domain" description="Xylose isomerase-like TIM barrel" evidence="1">
    <location>
        <begin position="25"/>
        <end position="256"/>
    </location>
</feature>
<evidence type="ECO:0000313" key="4">
    <source>
        <dbReference type="Proteomes" id="UP000746751"/>
    </source>
</evidence>
<gene>
    <name evidence="2" type="ORF">K8U80_04335</name>
    <name evidence="3" type="ORF">QVN40_11555</name>
</gene>
<sequence length="277" mass="30535">MLRFLPTNQIWRYWSFATFCHDVSAVGALDVDLWLCNNHVNIDAWDVYNLDEVASSCSESGLRVRTLTPEQSNPKAYNLASLDRATQRLTLGYYRNIVKLGQVLGTKRISINGGWTPLDSDRQKAREALVLAVRRICDMAADAGMTVSIEPLVRRPYRLVSSLEDVAGIVDEVGRTSLTVTLDTGTIVRNGESLAAWLDAFGSDIGYVHLTNLNPCDPAHVGWGDQAGSLNPVEILKQLKAGGYSGDCALEMTKSSYFEHPYAVLTSSLTTLKGREY</sequence>